<evidence type="ECO:0000256" key="2">
    <source>
        <dbReference type="SAM" id="SignalP"/>
    </source>
</evidence>
<feature type="region of interest" description="Disordered" evidence="1">
    <location>
        <begin position="18"/>
        <end position="94"/>
    </location>
</feature>
<dbReference type="RefSeq" id="WP_155063812.1">
    <property type="nucleotide sequence ID" value="NZ_WMIF01000006.1"/>
</dbReference>
<evidence type="ECO:0000259" key="3">
    <source>
        <dbReference type="Pfam" id="PF06904"/>
    </source>
</evidence>
<keyword evidence="2" id="KW-0732">Signal</keyword>
<accession>A0A844H3Y4</accession>
<organism evidence="4 5">
    <name type="scientific">Paracoccus limosus</name>
    <dbReference type="NCBI Taxonomy" id="913252"/>
    <lineage>
        <taxon>Bacteria</taxon>
        <taxon>Pseudomonadati</taxon>
        <taxon>Pseudomonadota</taxon>
        <taxon>Alphaproteobacteria</taxon>
        <taxon>Rhodobacterales</taxon>
        <taxon>Paracoccaceae</taxon>
        <taxon>Paracoccus</taxon>
    </lineage>
</organism>
<dbReference type="Pfam" id="PF06904">
    <property type="entry name" value="Extensin-like_C"/>
    <property type="match status" value="1"/>
</dbReference>
<evidence type="ECO:0000256" key="1">
    <source>
        <dbReference type="SAM" id="MobiDB-lite"/>
    </source>
</evidence>
<gene>
    <name evidence="4" type="ORF">GL279_06510</name>
</gene>
<comment type="caution">
    <text evidence="4">The sequence shown here is derived from an EMBL/GenBank/DDBJ whole genome shotgun (WGS) entry which is preliminary data.</text>
</comment>
<dbReference type="EMBL" id="WMIF01000006">
    <property type="protein sequence ID" value="MTH34253.1"/>
    <property type="molecule type" value="Genomic_DNA"/>
</dbReference>
<dbReference type="Proteomes" id="UP000442533">
    <property type="component" value="Unassembled WGS sequence"/>
</dbReference>
<protein>
    <submittedName>
        <fullName evidence="4">Extensin</fullName>
    </submittedName>
</protein>
<reference evidence="4 5" key="1">
    <citation type="submission" date="2019-11" db="EMBL/GenBank/DDBJ databases">
        <authorList>
            <person name="Dong K."/>
        </authorList>
    </citation>
    <scope>NUCLEOTIDE SEQUENCE [LARGE SCALE GENOMIC DNA]</scope>
    <source>
        <strain evidence="4 5">JCM 17370</strain>
    </source>
</reference>
<proteinExistence type="predicted"/>
<feature type="chain" id="PRO_5032609259" evidence="2">
    <location>
        <begin position="19"/>
        <end position="284"/>
    </location>
</feature>
<feature type="compositionally biased region" description="Basic and acidic residues" evidence="1">
    <location>
        <begin position="26"/>
        <end position="50"/>
    </location>
</feature>
<name>A0A844H3Y4_9RHOB</name>
<evidence type="ECO:0000313" key="4">
    <source>
        <dbReference type="EMBL" id="MTH34253.1"/>
    </source>
</evidence>
<feature type="compositionally biased region" description="Low complexity" evidence="1">
    <location>
        <begin position="72"/>
        <end position="83"/>
    </location>
</feature>
<evidence type="ECO:0000313" key="5">
    <source>
        <dbReference type="Proteomes" id="UP000442533"/>
    </source>
</evidence>
<feature type="signal peptide" evidence="2">
    <location>
        <begin position="1"/>
        <end position="18"/>
    </location>
</feature>
<dbReference type="OrthoDB" id="9809788at2"/>
<feature type="domain" description="Extensin-like C-terminal" evidence="3">
    <location>
        <begin position="104"/>
        <end position="284"/>
    </location>
</feature>
<sequence>MRGGLAGLLIMAALPALAQAPPAPRPEVDHAPSTRPEARPETHAEAKPPEARPAAPADPLTGASADKAAPQGEPTAPKAATTPAEPPGPPQFEALREDDFHYSACLLDLSLMGADYSELPAVTDPDQRDCGIARPIMLRAPLPGVEIPGGAVMRCETAWHLAHWLGDFVRPAADLLPGQPRLAAIEPGTTYQCRQTVGNAGEKLSEHAFGNAFDVAALRFQDGSRLEIAPREDSGDMAEAFQRAIRGAACLHFTTVLGPGANAAHDNHLHLDIKARRNGWRLCQ</sequence>
<keyword evidence="5" id="KW-1185">Reference proteome</keyword>
<dbReference type="InterPro" id="IPR009683">
    <property type="entry name" value="Extensin-like_C"/>
</dbReference>
<dbReference type="AlphaFoldDB" id="A0A844H3Y4"/>